<dbReference type="EMBL" id="BAAAOS010000055">
    <property type="protein sequence ID" value="GAA1606001.1"/>
    <property type="molecule type" value="Genomic_DNA"/>
</dbReference>
<feature type="region of interest" description="Disordered" evidence="1">
    <location>
        <begin position="1"/>
        <end position="37"/>
    </location>
</feature>
<comment type="caution">
    <text evidence="2">The sequence shown here is derived from an EMBL/GenBank/DDBJ whole genome shotgun (WGS) entry which is preliminary data.</text>
</comment>
<organism evidence="2 3">
    <name type="scientific">Kribbella sancticallisti</name>
    <dbReference type="NCBI Taxonomy" id="460087"/>
    <lineage>
        <taxon>Bacteria</taxon>
        <taxon>Bacillati</taxon>
        <taxon>Actinomycetota</taxon>
        <taxon>Actinomycetes</taxon>
        <taxon>Propionibacteriales</taxon>
        <taxon>Kribbellaceae</taxon>
        <taxon>Kribbella</taxon>
    </lineage>
</organism>
<accession>A0ABP4QBA9</accession>
<name>A0ABP4QBA9_9ACTN</name>
<gene>
    <name evidence="2" type="ORF">GCM10009789_70200</name>
</gene>
<evidence type="ECO:0000313" key="2">
    <source>
        <dbReference type="EMBL" id="GAA1606001.1"/>
    </source>
</evidence>
<dbReference type="Proteomes" id="UP001500393">
    <property type="component" value="Unassembled WGS sequence"/>
</dbReference>
<sequence length="116" mass="11902">MPESPGAPPVVSRSTTQKVTSRNGVPRSSKLGCTPRIGAVRPDAGAAAGSGAGLLMATTLEARTDISRPDTRPTTVSSTPNHMADGALPTTLSVCVHKRSPRFRAVRPVAVVCITG</sequence>
<feature type="compositionally biased region" description="Polar residues" evidence="1">
    <location>
        <begin position="72"/>
        <end position="81"/>
    </location>
</feature>
<feature type="compositionally biased region" description="Basic and acidic residues" evidence="1">
    <location>
        <begin position="62"/>
        <end position="71"/>
    </location>
</feature>
<evidence type="ECO:0000313" key="3">
    <source>
        <dbReference type="Proteomes" id="UP001500393"/>
    </source>
</evidence>
<proteinExistence type="predicted"/>
<evidence type="ECO:0000256" key="1">
    <source>
        <dbReference type="SAM" id="MobiDB-lite"/>
    </source>
</evidence>
<feature type="region of interest" description="Disordered" evidence="1">
    <location>
        <begin position="61"/>
        <end position="87"/>
    </location>
</feature>
<reference evidence="3" key="1">
    <citation type="journal article" date="2019" name="Int. J. Syst. Evol. Microbiol.">
        <title>The Global Catalogue of Microorganisms (GCM) 10K type strain sequencing project: providing services to taxonomists for standard genome sequencing and annotation.</title>
        <authorList>
            <consortium name="The Broad Institute Genomics Platform"/>
            <consortium name="The Broad Institute Genome Sequencing Center for Infectious Disease"/>
            <person name="Wu L."/>
            <person name="Ma J."/>
        </authorList>
    </citation>
    <scope>NUCLEOTIDE SEQUENCE [LARGE SCALE GENOMIC DNA]</scope>
    <source>
        <strain evidence="3">JCM 14969</strain>
    </source>
</reference>
<feature type="compositionally biased region" description="Polar residues" evidence="1">
    <location>
        <begin position="12"/>
        <end position="23"/>
    </location>
</feature>
<keyword evidence="3" id="KW-1185">Reference proteome</keyword>
<protein>
    <submittedName>
        <fullName evidence="2">Uncharacterized protein</fullName>
    </submittedName>
</protein>